<dbReference type="PANTHER" id="PTHR15462">
    <property type="entry name" value="SERINE PROTEASE"/>
    <property type="match status" value="1"/>
</dbReference>
<dbReference type="SUPFAM" id="SSF50494">
    <property type="entry name" value="Trypsin-like serine proteases"/>
    <property type="match status" value="1"/>
</dbReference>
<dbReference type="PROSITE" id="PS00135">
    <property type="entry name" value="TRYPSIN_SER"/>
    <property type="match status" value="1"/>
</dbReference>
<accession>S9SAC8</accession>
<evidence type="ECO:0000313" key="9">
    <source>
        <dbReference type="Proteomes" id="UP000015346"/>
    </source>
</evidence>
<dbReference type="EMBL" id="AOLV01000033">
    <property type="protein sequence ID" value="EPX83209.1"/>
    <property type="molecule type" value="Genomic_DNA"/>
</dbReference>
<dbReference type="Proteomes" id="UP000015346">
    <property type="component" value="Unassembled WGS sequence"/>
</dbReference>
<comment type="similarity">
    <text evidence="1 6">Belongs to the peptidase S1B family.</text>
</comment>
<evidence type="ECO:0000256" key="2">
    <source>
        <dbReference type="ARBA" id="ARBA00022670"/>
    </source>
</evidence>
<evidence type="ECO:0000256" key="5">
    <source>
        <dbReference type="ARBA" id="ARBA00022825"/>
    </source>
</evidence>
<dbReference type="GO" id="GO:0006508">
    <property type="term" value="P:proteolysis"/>
    <property type="evidence" value="ECO:0007669"/>
    <property type="project" value="UniProtKB-KW"/>
</dbReference>
<dbReference type="PROSITE" id="PS00134">
    <property type="entry name" value="TRYPSIN_HIS"/>
    <property type="match status" value="1"/>
</dbReference>
<keyword evidence="9" id="KW-1185">Reference proteome</keyword>
<dbReference type="Pfam" id="PF00089">
    <property type="entry name" value="Trypsin"/>
    <property type="match status" value="1"/>
</dbReference>
<keyword evidence="4 6" id="KW-0378">Hydrolase</keyword>
<reference evidence="8 9" key="1">
    <citation type="journal article" date="2013" name="Stand. Genomic Sci.">
        <title>Genome sequence of the reddish-pigmented Rubellimicrobium thermophilum type strain (DSM 16684(T)), a member of the Roseobacter clade.</title>
        <authorList>
            <person name="Fiebig A."/>
            <person name="Riedel T."/>
            <person name="Gronow S."/>
            <person name="Petersen J."/>
            <person name="Klenk H.P."/>
            <person name="Goker M."/>
        </authorList>
    </citation>
    <scope>NUCLEOTIDE SEQUENCE [LARGE SCALE GENOMIC DNA]</scope>
    <source>
        <strain evidence="8 9">DSM 16684</strain>
    </source>
</reference>
<gene>
    <name evidence="8" type="ORF">ruthe_02833</name>
</gene>
<keyword evidence="5 6" id="KW-0720">Serine protease</keyword>
<keyword evidence="3" id="KW-0732">Signal</keyword>
<evidence type="ECO:0000256" key="4">
    <source>
        <dbReference type="ARBA" id="ARBA00022801"/>
    </source>
</evidence>
<evidence type="ECO:0000259" key="7">
    <source>
        <dbReference type="Pfam" id="PF00089"/>
    </source>
</evidence>
<dbReference type="PANTHER" id="PTHR15462:SF8">
    <property type="entry name" value="SERINE PROTEASE"/>
    <property type="match status" value="1"/>
</dbReference>
<keyword evidence="2 6" id="KW-0645">Protease</keyword>
<dbReference type="EC" id="3.4.21.-" evidence="6"/>
<dbReference type="STRING" id="1123069.ruthe_02833"/>
<dbReference type="InterPro" id="IPR050966">
    <property type="entry name" value="Glutamyl_endopeptidase"/>
</dbReference>
<sequence length="333" mass="35182">MQPIAGALRGGDDSCRWASDRACDEPGIGTGVCADGTDTTDCAPVAWLRHRDNSCITAFDGVCNEPSSAEFQGDGRCEALTDTADCMGRLRPAEAMDHFFGRDDRYLVDTTVLPFRAVGLLTLADGGGCTGTLVGRRTVLTAAHCVLDEEGHLALPQIFEAGLQQGRRQGKARVVAATFPPDYLKSEGEEGFDWALVTIDRDLGVVLGALPVHVLTAEEIAQVRRTGLVVDQAGYSWDTGENLSGHRACRVTMVRPDHSILHECDTTRGDSGSPLLLQTDAGWAIIAVESQFFDPETKGGAFAGGTLAVDSRAFAQAVADALAAEGAAEEGAE</sequence>
<evidence type="ECO:0000256" key="1">
    <source>
        <dbReference type="ARBA" id="ARBA00008764"/>
    </source>
</evidence>
<dbReference type="PRINTS" id="PR00839">
    <property type="entry name" value="V8PROTEASE"/>
</dbReference>
<name>S9SAC8_9RHOB</name>
<dbReference type="InterPro" id="IPR033116">
    <property type="entry name" value="TRYPSIN_SER"/>
</dbReference>
<comment type="caution">
    <text evidence="8">The sequence shown here is derived from an EMBL/GenBank/DDBJ whole genome shotgun (WGS) entry which is preliminary data.</text>
</comment>
<evidence type="ECO:0000256" key="3">
    <source>
        <dbReference type="ARBA" id="ARBA00022729"/>
    </source>
</evidence>
<dbReference type="Gene3D" id="2.40.10.10">
    <property type="entry name" value="Trypsin-like serine proteases"/>
    <property type="match status" value="2"/>
</dbReference>
<dbReference type="InterPro" id="IPR018114">
    <property type="entry name" value="TRYPSIN_HIS"/>
</dbReference>
<proteinExistence type="inferred from homology"/>
<dbReference type="InterPro" id="IPR043504">
    <property type="entry name" value="Peptidase_S1_PA_chymotrypsin"/>
</dbReference>
<dbReference type="HOGENOM" id="CLU_054546_0_0_5"/>
<protein>
    <recommendedName>
        <fullName evidence="6">Serine protease</fullName>
        <ecNumber evidence="6">3.4.21.-</ecNumber>
    </recommendedName>
</protein>
<organism evidence="8 9">
    <name type="scientific">Rubellimicrobium thermophilum DSM 16684</name>
    <dbReference type="NCBI Taxonomy" id="1123069"/>
    <lineage>
        <taxon>Bacteria</taxon>
        <taxon>Pseudomonadati</taxon>
        <taxon>Pseudomonadota</taxon>
        <taxon>Alphaproteobacteria</taxon>
        <taxon>Rhodobacterales</taxon>
        <taxon>Roseobacteraceae</taxon>
        <taxon>Rubellimicrobium</taxon>
    </lineage>
</organism>
<dbReference type="InterPro" id="IPR001254">
    <property type="entry name" value="Trypsin_dom"/>
</dbReference>
<dbReference type="GO" id="GO:0004252">
    <property type="term" value="F:serine-type endopeptidase activity"/>
    <property type="evidence" value="ECO:0007669"/>
    <property type="project" value="InterPro"/>
</dbReference>
<feature type="domain" description="Peptidase S1" evidence="7">
    <location>
        <begin position="127"/>
        <end position="280"/>
    </location>
</feature>
<dbReference type="AlphaFoldDB" id="S9SAC8"/>
<dbReference type="InterPro" id="IPR009003">
    <property type="entry name" value="Peptidase_S1_PA"/>
</dbReference>
<dbReference type="OrthoDB" id="267336at2"/>
<dbReference type="InterPro" id="IPR008256">
    <property type="entry name" value="Peptidase_S1B"/>
</dbReference>
<evidence type="ECO:0000256" key="6">
    <source>
        <dbReference type="RuleBase" id="RU004296"/>
    </source>
</evidence>
<evidence type="ECO:0000313" key="8">
    <source>
        <dbReference type="EMBL" id="EPX83209.1"/>
    </source>
</evidence>